<sequence length="148" mass="17311">MELLLKGKIKLKKCLTEGLETLLNFVIHKGIKLICLIVIGLIQVEKEQRSLWDSYRLTVNIKRKLNTQDTFVLACQANQVYYTEGLLDNNWHVVNEIKPRNLYEMPIDGEPYQEETQFNITNVNQEGNENEEDEINWSRVEADVMIVE</sequence>
<gene>
    <name evidence="2" type="ORF">LWI29_009974</name>
</gene>
<dbReference type="PANTHER" id="PTHR48258:SF15">
    <property type="entry name" value="OS02G0543900 PROTEIN"/>
    <property type="match status" value="1"/>
</dbReference>
<organism evidence="2 3">
    <name type="scientific">Acer saccharum</name>
    <name type="common">Sugar maple</name>
    <dbReference type="NCBI Taxonomy" id="4024"/>
    <lineage>
        <taxon>Eukaryota</taxon>
        <taxon>Viridiplantae</taxon>
        <taxon>Streptophyta</taxon>
        <taxon>Embryophyta</taxon>
        <taxon>Tracheophyta</taxon>
        <taxon>Spermatophyta</taxon>
        <taxon>Magnoliopsida</taxon>
        <taxon>eudicotyledons</taxon>
        <taxon>Gunneridae</taxon>
        <taxon>Pentapetalae</taxon>
        <taxon>rosids</taxon>
        <taxon>malvids</taxon>
        <taxon>Sapindales</taxon>
        <taxon>Sapindaceae</taxon>
        <taxon>Hippocastanoideae</taxon>
        <taxon>Acereae</taxon>
        <taxon>Acer</taxon>
    </lineage>
</organism>
<feature type="domain" description="DUF4216" evidence="1">
    <location>
        <begin position="53"/>
        <end position="94"/>
    </location>
</feature>
<name>A0AA39VBI0_ACESA</name>
<evidence type="ECO:0000313" key="3">
    <source>
        <dbReference type="Proteomes" id="UP001168877"/>
    </source>
</evidence>
<dbReference type="Proteomes" id="UP001168877">
    <property type="component" value="Unassembled WGS sequence"/>
</dbReference>
<reference evidence="2" key="2">
    <citation type="submission" date="2023-06" db="EMBL/GenBank/DDBJ databases">
        <authorList>
            <person name="Swenson N.G."/>
            <person name="Wegrzyn J.L."/>
            <person name="Mcevoy S.L."/>
        </authorList>
    </citation>
    <scope>NUCLEOTIDE SEQUENCE</scope>
    <source>
        <strain evidence="2">NS2018</strain>
        <tissue evidence="2">Leaf</tissue>
    </source>
</reference>
<keyword evidence="3" id="KW-1185">Reference proteome</keyword>
<evidence type="ECO:0000313" key="2">
    <source>
        <dbReference type="EMBL" id="KAK0573565.1"/>
    </source>
</evidence>
<proteinExistence type="predicted"/>
<comment type="caution">
    <text evidence="2">The sequence shown here is derived from an EMBL/GenBank/DDBJ whole genome shotgun (WGS) entry which is preliminary data.</text>
</comment>
<dbReference type="EMBL" id="JAUESC010000387">
    <property type="protein sequence ID" value="KAK0573565.1"/>
    <property type="molecule type" value="Genomic_DNA"/>
</dbReference>
<evidence type="ECO:0000259" key="1">
    <source>
        <dbReference type="Pfam" id="PF13952"/>
    </source>
</evidence>
<accession>A0AA39VBI0</accession>
<dbReference type="AlphaFoldDB" id="A0AA39VBI0"/>
<dbReference type="InterPro" id="IPR025312">
    <property type="entry name" value="DUF4216"/>
</dbReference>
<dbReference type="PANTHER" id="PTHR48258">
    <property type="entry name" value="DUF4218 DOMAIN-CONTAINING PROTEIN-RELATED"/>
    <property type="match status" value="1"/>
</dbReference>
<protein>
    <recommendedName>
        <fullName evidence="1">DUF4216 domain-containing protein</fullName>
    </recommendedName>
</protein>
<dbReference type="Pfam" id="PF13952">
    <property type="entry name" value="DUF4216"/>
    <property type="match status" value="1"/>
</dbReference>
<reference evidence="2" key="1">
    <citation type="journal article" date="2022" name="Plant J.">
        <title>Strategies of tolerance reflected in two North American maple genomes.</title>
        <authorList>
            <person name="McEvoy S.L."/>
            <person name="Sezen U.U."/>
            <person name="Trouern-Trend A."/>
            <person name="McMahon S.M."/>
            <person name="Schaberg P.G."/>
            <person name="Yang J."/>
            <person name="Wegrzyn J.L."/>
            <person name="Swenson N.G."/>
        </authorList>
    </citation>
    <scope>NUCLEOTIDE SEQUENCE</scope>
    <source>
        <strain evidence="2">NS2018</strain>
    </source>
</reference>